<evidence type="ECO:0000256" key="4">
    <source>
        <dbReference type="ARBA" id="ARBA00022448"/>
    </source>
</evidence>
<evidence type="ECO:0000256" key="12">
    <source>
        <dbReference type="RuleBase" id="RU003661"/>
    </source>
</evidence>
<keyword evidence="8" id="KW-1133">Transmembrane helix</keyword>
<protein>
    <recommendedName>
        <fullName evidence="12">ATP synthase complex subunit 8</fullName>
    </recommendedName>
</protein>
<feature type="signal peptide" evidence="14">
    <location>
        <begin position="1"/>
        <end position="30"/>
    </location>
</feature>
<keyword evidence="5 12" id="KW-0138">CF(0)</keyword>
<sequence length="58" mass="6691">MPQMAPIMWLPLFLLFSWLFLLSVIKISNIKNTNMNANVGQTNTPLSGNETGHMNWKW</sequence>
<evidence type="ECO:0000256" key="7">
    <source>
        <dbReference type="ARBA" id="ARBA00022781"/>
    </source>
</evidence>
<reference evidence="15" key="1">
    <citation type="submission" date="2015-11" db="EMBL/GenBank/DDBJ databases">
        <title>The genome of Folsomia candida.</title>
        <authorList>
            <person name="Faddeeva A."/>
            <person name="Derks M.F.L."/>
            <person name="Anvar Y."/>
            <person name="Smit S."/>
            <person name="Van Straalen N."/>
            <person name="Roelofs D."/>
        </authorList>
    </citation>
    <scope>NUCLEOTIDE SEQUENCE</scope>
</reference>
<dbReference type="GO" id="GO:0045259">
    <property type="term" value="C:proton-transporting ATP synthase complex"/>
    <property type="evidence" value="ECO:0007669"/>
    <property type="project" value="UniProtKB-KW"/>
</dbReference>
<accession>A0A1S5QLN5</accession>
<dbReference type="AlphaFoldDB" id="A0A1S5QLN5"/>
<comment type="similarity">
    <text evidence="2 12">Belongs to the ATPase protein 8 family.</text>
</comment>
<organism evidence="15">
    <name type="scientific">Folsomia candida</name>
    <name type="common">Springtail</name>
    <dbReference type="NCBI Taxonomy" id="158441"/>
    <lineage>
        <taxon>Eukaryota</taxon>
        <taxon>Metazoa</taxon>
        <taxon>Ecdysozoa</taxon>
        <taxon>Arthropoda</taxon>
        <taxon>Hexapoda</taxon>
        <taxon>Collembola</taxon>
        <taxon>Entomobryomorpha</taxon>
        <taxon>Isotomoidea</taxon>
        <taxon>Isotomidae</taxon>
        <taxon>Proisotominae</taxon>
        <taxon>Folsomia</taxon>
    </lineage>
</organism>
<keyword evidence="6 12" id="KW-0812">Transmembrane</keyword>
<evidence type="ECO:0000256" key="10">
    <source>
        <dbReference type="ARBA" id="ARBA00023128"/>
    </source>
</evidence>
<name>A0A1S5QLN5_FOLCA</name>
<evidence type="ECO:0000256" key="11">
    <source>
        <dbReference type="ARBA" id="ARBA00023136"/>
    </source>
</evidence>
<geneLocation type="mitochondrion" evidence="15"/>
<feature type="compositionally biased region" description="Polar residues" evidence="13">
    <location>
        <begin position="38"/>
        <end position="52"/>
    </location>
</feature>
<keyword evidence="4 12" id="KW-0813">Transport</keyword>
<dbReference type="EMBL" id="KU198392">
    <property type="protein sequence ID" value="AMM04644.1"/>
    <property type="molecule type" value="Genomic_DNA"/>
</dbReference>
<evidence type="ECO:0000256" key="9">
    <source>
        <dbReference type="ARBA" id="ARBA00023065"/>
    </source>
</evidence>
<proteinExistence type="inferred from homology"/>
<keyword evidence="14" id="KW-0732">Signal</keyword>
<keyword evidence="10 12" id="KW-0496">Mitochondrion</keyword>
<feature type="region of interest" description="Disordered" evidence="13">
    <location>
        <begin position="38"/>
        <end position="58"/>
    </location>
</feature>
<evidence type="ECO:0000313" key="15">
    <source>
        <dbReference type="EMBL" id="AMM04644.1"/>
    </source>
</evidence>
<dbReference type="GeneID" id="70616955"/>
<evidence type="ECO:0000256" key="14">
    <source>
        <dbReference type="SAM" id="SignalP"/>
    </source>
</evidence>
<evidence type="ECO:0000256" key="1">
    <source>
        <dbReference type="ARBA" id="ARBA00004304"/>
    </source>
</evidence>
<dbReference type="GO" id="GO:0015078">
    <property type="term" value="F:proton transmembrane transporter activity"/>
    <property type="evidence" value="ECO:0007669"/>
    <property type="project" value="InterPro"/>
</dbReference>
<gene>
    <name evidence="15" type="primary">atp8</name>
</gene>
<evidence type="ECO:0000256" key="3">
    <source>
        <dbReference type="ARBA" id="ARBA00011291"/>
    </source>
</evidence>
<feature type="chain" id="PRO_5012164576" description="ATP synthase complex subunit 8" evidence="14">
    <location>
        <begin position="31"/>
        <end position="58"/>
    </location>
</feature>
<keyword evidence="9 12" id="KW-0406">Ion transport</keyword>
<keyword evidence="7 12" id="KW-0375">Hydrogen ion transport</keyword>
<dbReference type="InterPro" id="IPR001421">
    <property type="entry name" value="ATP8_metazoa"/>
</dbReference>
<dbReference type="Pfam" id="PF00895">
    <property type="entry name" value="ATP-synt_8"/>
    <property type="match status" value="1"/>
</dbReference>
<dbReference type="GO" id="GO:0031966">
    <property type="term" value="C:mitochondrial membrane"/>
    <property type="evidence" value="ECO:0007669"/>
    <property type="project" value="UniProtKB-SubCell"/>
</dbReference>
<evidence type="ECO:0000256" key="5">
    <source>
        <dbReference type="ARBA" id="ARBA00022547"/>
    </source>
</evidence>
<keyword evidence="11" id="KW-0472">Membrane</keyword>
<comment type="subcellular location">
    <subcellularLocation>
        <location evidence="1 12">Mitochondrion membrane</location>
        <topology evidence="1 12">Single-pass membrane protein</topology>
    </subcellularLocation>
</comment>
<dbReference type="RefSeq" id="YP_010265812.1">
    <property type="nucleotide sequence ID" value="NC_060643.1"/>
</dbReference>
<evidence type="ECO:0000256" key="6">
    <source>
        <dbReference type="ARBA" id="ARBA00022692"/>
    </source>
</evidence>
<comment type="subunit">
    <text evidence="3">F-type ATPases have 2 components, CF(1) - the catalytic core - and CF(0) - the membrane proton channel.</text>
</comment>
<evidence type="ECO:0000256" key="13">
    <source>
        <dbReference type="SAM" id="MobiDB-lite"/>
    </source>
</evidence>
<dbReference type="GO" id="GO:0015986">
    <property type="term" value="P:proton motive force-driven ATP synthesis"/>
    <property type="evidence" value="ECO:0007669"/>
    <property type="project" value="InterPro"/>
</dbReference>
<evidence type="ECO:0000256" key="2">
    <source>
        <dbReference type="ARBA" id="ARBA00008892"/>
    </source>
</evidence>
<evidence type="ECO:0000256" key="8">
    <source>
        <dbReference type="ARBA" id="ARBA00022989"/>
    </source>
</evidence>